<organism evidence="2 3">
    <name type="scientific">Funneliformis mosseae</name>
    <name type="common">Endomycorrhizal fungus</name>
    <name type="synonym">Glomus mosseae</name>
    <dbReference type="NCBI Taxonomy" id="27381"/>
    <lineage>
        <taxon>Eukaryota</taxon>
        <taxon>Fungi</taxon>
        <taxon>Fungi incertae sedis</taxon>
        <taxon>Mucoromycota</taxon>
        <taxon>Glomeromycotina</taxon>
        <taxon>Glomeromycetes</taxon>
        <taxon>Glomerales</taxon>
        <taxon>Glomeraceae</taxon>
        <taxon>Funneliformis</taxon>
    </lineage>
</organism>
<name>A0A9N9A5J1_FUNMO</name>
<evidence type="ECO:0000256" key="1">
    <source>
        <dbReference type="SAM" id="Phobius"/>
    </source>
</evidence>
<feature type="transmembrane region" description="Helical" evidence="1">
    <location>
        <begin position="898"/>
        <end position="916"/>
    </location>
</feature>
<reference evidence="2" key="1">
    <citation type="submission" date="2021-06" db="EMBL/GenBank/DDBJ databases">
        <authorList>
            <person name="Kallberg Y."/>
            <person name="Tangrot J."/>
            <person name="Rosling A."/>
        </authorList>
    </citation>
    <scope>NUCLEOTIDE SEQUENCE</scope>
    <source>
        <strain evidence="2">87-6 pot B 2015</strain>
    </source>
</reference>
<keyword evidence="1" id="KW-0472">Membrane</keyword>
<dbReference type="EMBL" id="CAJVPP010000858">
    <property type="protein sequence ID" value="CAG8517544.1"/>
    <property type="molecule type" value="Genomic_DNA"/>
</dbReference>
<accession>A0A9N9A5J1</accession>
<sequence>MFYGHYSCAWIIKVLEPKIPLWTLMIAVQIEEAHIVRGYTKVNDLKLVSIPYTHSLIAVIGWSILYGSWYRFSGYDGGNRAAYLIGLAVLSHWFEDLLVHNEDLLLLTIDDNAPKYGFKLWDYPEIHHPFELLLFFGSFYYYLVNTEVHPSKIYSAQNDQTREITTTISNLTNKTTNHHERSQNYWASKWGSIILSVDSFLTISVISTFLVLINPLFVHSYKTFSYNETEPGYQIYQVLAYRDGTSVVYLTKPINETCNEPRIDLRIIHPNGTVDKVEVDYPIPDFNFCLLPNDTYLHIALFPHMPEFIYILYENSTDLNSASYYTLLVTRTGKIISNTFLSHVSVENGTLTSSGFMIPHSNDEQGFLFYDYINESKLKWIYFSPYSNGNFKAINNGQIDQNISEIFPAIDGTFGIVTTINKNVINRAHDDLIDPTESTFELYITFVRPNKNVVDGPFLLYQTSVPSLRIKSICNSAYTTKGYFCILNIKDEQPNEEPKYHLAKIIFQSTGSVVNVEKSSNFKLSRDLEENTVFDFLYHGGFLVIIFNILEDTIFKTFQVIILDNNGNYNTTLDLPENITIANRLATSVFRNSYIVVHQDNYYTWTIYSVDLPKFTSKDNGYNNPNIKTTYPIINSNVPLSTITINVTYNFPITISTSNISIYQNNNNYPILRQSVPGNSPLLYSVDNKTIILDVLESTFNQPNANYYIVINDNVVKDWKTNQPLIGIESNIWKFNTTDYQDIFAEDAVGLFSLTTEGTKYFKSLSPYIQTRFLTQLRIDLANSIPVDVKRLNDINYEYDENQQIFLSLSIKSTTNLNERNVDHIMKDLDLLIKYKEITPISWFGTTNLIDTSFGFQRISNIFDDVKFHLIGIVIGVTILGLLYFYARKKHYTGKNIVIFKFSLIILDFILDILFIPKNGKKAPQLFIPSIMFCVIPTAINSIMSMIIILQEITKNKDFYEWFKNNTNIAVLFTILAGADLEVLNILSSEVAGIMIFSAPITKIAQYYIFWGSFLGFLIEDIPQFIIQVNGPLQILLCRYVP</sequence>
<feature type="transmembrane region" description="Helical" evidence="1">
    <location>
        <begin position="50"/>
        <end position="69"/>
    </location>
</feature>
<feature type="transmembrane region" description="Helical" evidence="1">
    <location>
        <begin position="868"/>
        <end position="886"/>
    </location>
</feature>
<comment type="caution">
    <text evidence="2">The sequence shown here is derived from an EMBL/GenBank/DDBJ whole genome shotgun (WGS) entry which is preliminary data.</text>
</comment>
<evidence type="ECO:0000313" key="2">
    <source>
        <dbReference type="EMBL" id="CAG8517544.1"/>
    </source>
</evidence>
<dbReference type="AlphaFoldDB" id="A0A9N9A5J1"/>
<protein>
    <submittedName>
        <fullName evidence="2">16437_t:CDS:1</fullName>
    </submittedName>
</protein>
<evidence type="ECO:0000313" key="3">
    <source>
        <dbReference type="Proteomes" id="UP000789375"/>
    </source>
</evidence>
<proteinExistence type="predicted"/>
<keyword evidence="1" id="KW-1133">Transmembrane helix</keyword>
<keyword evidence="1" id="KW-0812">Transmembrane</keyword>
<feature type="transmembrane region" description="Helical" evidence="1">
    <location>
        <begin position="928"/>
        <end position="950"/>
    </location>
</feature>
<dbReference type="Proteomes" id="UP000789375">
    <property type="component" value="Unassembled WGS sequence"/>
</dbReference>
<gene>
    <name evidence="2" type="ORF">FMOSSE_LOCUS4860</name>
</gene>
<feature type="transmembrane region" description="Helical" evidence="1">
    <location>
        <begin position="190"/>
        <end position="213"/>
    </location>
</feature>
<keyword evidence="3" id="KW-1185">Reference proteome</keyword>